<reference evidence="8 9" key="1">
    <citation type="submission" date="2011-02" db="EMBL/GenBank/DDBJ databases">
        <title>The Genome Sequence of Sphaeroforma arctica JP610.</title>
        <authorList>
            <consortium name="The Broad Institute Genome Sequencing Platform"/>
            <person name="Russ C."/>
            <person name="Cuomo C."/>
            <person name="Young S.K."/>
            <person name="Zeng Q."/>
            <person name="Gargeya S."/>
            <person name="Alvarado L."/>
            <person name="Berlin A."/>
            <person name="Chapman S.B."/>
            <person name="Chen Z."/>
            <person name="Freedman E."/>
            <person name="Gellesch M."/>
            <person name="Goldberg J."/>
            <person name="Griggs A."/>
            <person name="Gujja S."/>
            <person name="Heilman E."/>
            <person name="Heiman D."/>
            <person name="Howarth C."/>
            <person name="Mehta T."/>
            <person name="Neiman D."/>
            <person name="Pearson M."/>
            <person name="Roberts A."/>
            <person name="Saif S."/>
            <person name="Shea T."/>
            <person name="Shenoy N."/>
            <person name="Sisk P."/>
            <person name="Stolte C."/>
            <person name="Sykes S."/>
            <person name="White J."/>
            <person name="Yandava C."/>
            <person name="Burger G."/>
            <person name="Gray M.W."/>
            <person name="Holland P.W.H."/>
            <person name="King N."/>
            <person name="Lang F.B.F."/>
            <person name="Roger A.J."/>
            <person name="Ruiz-Trillo I."/>
            <person name="Haas B."/>
            <person name="Nusbaum C."/>
            <person name="Birren B."/>
        </authorList>
    </citation>
    <scope>NUCLEOTIDE SEQUENCE [LARGE SCALE GENOMIC DNA]</scope>
    <source>
        <strain evidence="8 9">JP610</strain>
    </source>
</reference>
<evidence type="ECO:0000313" key="9">
    <source>
        <dbReference type="Proteomes" id="UP000054560"/>
    </source>
</evidence>
<evidence type="ECO:0000313" key="8">
    <source>
        <dbReference type="EMBL" id="KNC71924.1"/>
    </source>
</evidence>
<dbReference type="GO" id="GO:0000439">
    <property type="term" value="C:transcription factor TFIIH core complex"/>
    <property type="evidence" value="ECO:0007669"/>
    <property type="project" value="UniProtKB-UniRule"/>
</dbReference>
<accession>A0A0L0F5M9</accession>
<evidence type="ECO:0000256" key="7">
    <source>
        <dbReference type="RuleBase" id="RU368090"/>
    </source>
</evidence>
<keyword evidence="6 7" id="KW-0539">Nucleus</keyword>
<keyword evidence="3 7" id="KW-0227">DNA damage</keyword>
<dbReference type="GO" id="GO:0006355">
    <property type="term" value="P:regulation of DNA-templated transcription"/>
    <property type="evidence" value="ECO:0007669"/>
    <property type="project" value="InterPro"/>
</dbReference>
<evidence type="ECO:0000256" key="2">
    <source>
        <dbReference type="ARBA" id="ARBA00022723"/>
    </source>
</evidence>
<dbReference type="eggNOG" id="KOG2487">
    <property type="taxonomic scope" value="Eukaryota"/>
</dbReference>
<dbReference type="GO" id="GO:0008270">
    <property type="term" value="F:zinc ion binding"/>
    <property type="evidence" value="ECO:0007669"/>
    <property type="project" value="UniProtKB-KW"/>
</dbReference>
<evidence type="ECO:0000256" key="1">
    <source>
        <dbReference type="ARBA" id="ARBA00004123"/>
    </source>
</evidence>
<evidence type="ECO:0000256" key="3">
    <source>
        <dbReference type="ARBA" id="ARBA00022763"/>
    </source>
</evidence>
<keyword evidence="5 7" id="KW-0234">DNA repair</keyword>
<dbReference type="PANTHER" id="PTHR12831:SF0">
    <property type="entry name" value="GENERAL TRANSCRIPTION FACTOR IIH SUBUNIT 3"/>
    <property type="match status" value="1"/>
</dbReference>
<dbReference type="AlphaFoldDB" id="A0A0L0F5M9"/>
<dbReference type="Pfam" id="PF03850">
    <property type="entry name" value="Tfb4"/>
    <property type="match status" value="1"/>
</dbReference>
<gene>
    <name evidence="8" type="ORF">SARC_15528</name>
</gene>
<dbReference type="PANTHER" id="PTHR12831">
    <property type="entry name" value="TRANSCRIPTION INITIATION FACTOR IIH TFIIH , POLYPEPTIDE 3-RELATED"/>
    <property type="match status" value="1"/>
</dbReference>
<feature type="non-terminal residue" evidence="8">
    <location>
        <position position="1"/>
    </location>
</feature>
<dbReference type="GO" id="GO:0006289">
    <property type="term" value="P:nucleotide-excision repair"/>
    <property type="evidence" value="ECO:0007669"/>
    <property type="project" value="UniProtKB-UniRule"/>
</dbReference>
<dbReference type="InterPro" id="IPR004600">
    <property type="entry name" value="TFIIH_Tfb4/GTF2H3"/>
</dbReference>
<evidence type="ECO:0000256" key="6">
    <source>
        <dbReference type="ARBA" id="ARBA00023242"/>
    </source>
</evidence>
<sequence length="57" mass="6437">TFYLPNKEERTIMRLPKENDVDYRAACFCHNKVISVGYVCSVCLSGMSSEQTVTTNS</sequence>
<evidence type="ECO:0000256" key="4">
    <source>
        <dbReference type="ARBA" id="ARBA00022833"/>
    </source>
</evidence>
<dbReference type="STRING" id="667725.A0A0L0F5M9"/>
<dbReference type="EMBL" id="KQ247857">
    <property type="protein sequence ID" value="KNC71924.1"/>
    <property type="molecule type" value="Genomic_DNA"/>
</dbReference>
<keyword evidence="2 7" id="KW-0479">Metal-binding</keyword>
<keyword evidence="7" id="KW-0805">Transcription regulation</keyword>
<comment type="similarity">
    <text evidence="7">Belongs to the TFB4 family.</text>
</comment>
<evidence type="ECO:0000256" key="5">
    <source>
        <dbReference type="ARBA" id="ARBA00023204"/>
    </source>
</evidence>
<proteinExistence type="inferred from homology"/>
<keyword evidence="9" id="KW-1185">Reference proteome</keyword>
<dbReference type="GeneID" id="25916032"/>
<dbReference type="OrthoDB" id="17307at2759"/>
<dbReference type="Proteomes" id="UP000054560">
    <property type="component" value="Unassembled WGS sequence"/>
</dbReference>
<keyword evidence="7" id="KW-0804">Transcription</keyword>
<protein>
    <submittedName>
        <fullName evidence="8">Uncharacterized protein</fullName>
    </submittedName>
</protein>
<comment type="subcellular location">
    <subcellularLocation>
        <location evidence="1 7">Nucleus</location>
    </subcellularLocation>
</comment>
<dbReference type="GO" id="GO:0005675">
    <property type="term" value="C:transcription factor TFIIH holo complex"/>
    <property type="evidence" value="ECO:0007669"/>
    <property type="project" value="UniProtKB-UniRule"/>
</dbReference>
<keyword evidence="4 7" id="KW-0862">Zinc</keyword>
<dbReference type="RefSeq" id="XP_014145826.1">
    <property type="nucleotide sequence ID" value="XM_014290351.1"/>
</dbReference>
<keyword evidence="7" id="KW-0863">Zinc-finger</keyword>
<name>A0A0L0F5M9_9EUKA</name>
<organism evidence="8 9">
    <name type="scientific">Sphaeroforma arctica JP610</name>
    <dbReference type="NCBI Taxonomy" id="667725"/>
    <lineage>
        <taxon>Eukaryota</taxon>
        <taxon>Ichthyosporea</taxon>
        <taxon>Ichthyophonida</taxon>
        <taxon>Sphaeroforma</taxon>
    </lineage>
</organism>